<reference evidence="12 13" key="1">
    <citation type="journal article" date="2012" name="BMC Genomics">
        <title>Comparative genomic analysis and phylogenetic position of Theileria equi.</title>
        <authorList>
            <person name="Kappmeyer L.S."/>
            <person name="Thiagarajan M."/>
            <person name="Herndon D.R."/>
            <person name="Ramsay J.D."/>
            <person name="Caler E."/>
            <person name="Djikeng A."/>
            <person name="Gillespie J.J."/>
            <person name="Lau A.O."/>
            <person name="Roalson E.H."/>
            <person name="Silva J.C."/>
            <person name="Silva M.G."/>
            <person name="Suarez C.E."/>
            <person name="Ueti M.W."/>
            <person name="Nene V.M."/>
            <person name="Mealey R.H."/>
            <person name="Knowles D.P."/>
            <person name="Brayton K.A."/>
        </authorList>
    </citation>
    <scope>NUCLEOTIDE SEQUENCE [LARGE SCALE GENOMIC DNA]</scope>
    <source>
        <strain evidence="12 13">WA</strain>
    </source>
</reference>
<dbReference type="GO" id="GO:0016579">
    <property type="term" value="P:protein deubiquitination"/>
    <property type="evidence" value="ECO:0007669"/>
    <property type="project" value="InterPro"/>
</dbReference>
<keyword evidence="7" id="KW-0788">Thiol protease</keyword>
<dbReference type="RefSeq" id="XP_004830437.1">
    <property type="nucleotide sequence ID" value="XM_004830380.1"/>
</dbReference>
<organism evidence="12 13">
    <name type="scientific">Theileria equi strain WA</name>
    <dbReference type="NCBI Taxonomy" id="1537102"/>
    <lineage>
        <taxon>Eukaryota</taxon>
        <taxon>Sar</taxon>
        <taxon>Alveolata</taxon>
        <taxon>Apicomplexa</taxon>
        <taxon>Aconoidasida</taxon>
        <taxon>Piroplasmida</taxon>
        <taxon>Theileriidae</taxon>
        <taxon>Theileria</taxon>
    </lineage>
</organism>
<name>L0B0I1_THEEQ</name>
<dbReference type="PANTHER" id="PTHR14159:SF0">
    <property type="entry name" value="ATAXIN-3-RELATED"/>
    <property type="match status" value="1"/>
</dbReference>
<dbReference type="GO" id="GO:0006508">
    <property type="term" value="P:proteolysis"/>
    <property type="evidence" value="ECO:0007669"/>
    <property type="project" value="UniProtKB-KW"/>
</dbReference>
<keyword evidence="9" id="KW-0804">Transcription</keyword>
<keyword evidence="5" id="KW-0833">Ubl conjugation pathway</keyword>
<dbReference type="PANTHER" id="PTHR14159">
    <property type="entry name" value="ATAXIN-3-RELATED"/>
    <property type="match status" value="1"/>
</dbReference>
<keyword evidence="13" id="KW-1185">Reference proteome</keyword>
<dbReference type="STRING" id="1537102.L0B0I1"/>
<dbReference type="EMBL" id="CP001670">
    <property type="protein sequence ID" value="AFZ80771.1"/>
    <property type="molecule type" value="Genomic_DNA"/>
</dbReference>
<sequence>MLDSEETRLLNSKGDSNQILGYGNSADSGHFNVTVLQNALMIREISCTYLSLRQLTLKMFESDNIGFICNIQAHWFPIRKLASGQWYILDSLRRGPIPVESGWLYSHLSDILENKDGVVFIVTPTNYNLRLPEPEPNRFKNLQSHQFYLSASQIANDSLDEDAPKSFLYKNGESKSVSHDWPTTGGVRLDEHVSIEPKKEETFGNDAIKVAIKVNSSDRIIQGFGENSVMEDIFKWIESKHPLGDYDFYFLVQTAPSRKFIRYSNGSVELIANDQNPVEVTRKSLVDLDFGPQELLILQTTLM</sequence>
<evidence type="ECO:0000313" key="12">
    <source>
        <dbReference type="EMBL" id="AFZ80771.1"/>
    </source>
</evidence>
<dbReference type="Gene3D" id="3.90.70.40">
    <property type="match status" value="1"/>
</dbReference>
<evidence type="ECO:0000256" key="7">
    <source>
        <dbReference type="ARBA" id="ARBA00022807"/>
    </source>
</evidence>
<evidence type="ECO:0000256" key="9">
    <source>
        <dbReference type="ARBA" id="ARBA00023163"/>
    </source>
</evidence>
<evidence type="ECO:0000256" key="2">
    <source>
        <dbReference type="ARBA" id="ARBA00004123"/>
    </source>
</evidence>
<dbReference type="Pfam" id="PF02099">
    <property type="entry name" value="Josephin"/>
    <property type="match status" value="1"/>
</dbReference>
<evidence type="ECO:0000313" key="13">
    <source>
        <dbReference type="Proteomes" id="UP000031512"/>
    </source>
</evidence>
<dbReference type="PRINTS" id="PR01233">
    <property type="entry name" value="JOSEPHIN"/>
</dbReference>
<feature type="domain" description="UBX" evidence="11">
    <location>
        <begin position="203"/>
        <end position="298"/>
    </location>
</feature>
<protein>
    <recommendedName>
        <fullName evidence="3">ubiquitinyl hydrolase 1</fullName>
        <ecNumber evidence="3">3.4.19.12</ecNumber>
    </recommendedName>
</protein>
<dbReference type="eggNOG" id="KOG2935">
    <property type="taxonomic scope" value="Eukaryota"/>
</dbReference>
<dbReference type="EC" id="3.4.19.12" evidence="3"/>
<comment type="subcellular location">
    <subcellularLocation>
        <location evidence="2">Nucleus</location>
    </subcellularLocation>
</comment>
<dbReference type="InterPro" id="IPR033865">
    <property type="entry name" value="Ataxin-3"/>
</dbReference>
<dbReference type="PROSITE" id="PS50033">
    <property type="entry name" value="UBX"/>
    <property type="match status" value="1"/>
</dbReference>
<dbReference type="InterPro" id="IPR001012">
    <property type="entry name" value="UBX_dom"/>
</dbReference>
<dbReference type="KEGG" id="beq:BEWA_001780"/>
<comment type="catalytic activity">
    <reaction evidence="1">
        <text>Thiol-dependent hydrolysis of ester, thioester, amide, peptide and isopeptide bonds formed by the C-terminal Gly of ubiquitin (a 76-residue protein attached to proteins as an intracellular targeting signal).</text>
        <dbReference type="EC" id="3.4.19.12"/>
    </reaction>
</comment>
<proteinExistence type="predicted"/>
<dbReference type="AlphaFoldDB" id="L0B0I1"/>
<dbReference type="Gene3D" id="3.10.20.90">
    <property type="entry name" value="Phosphatidylinositol 3-kinase Catalytic Subunit, Chain A, domain 1"/>
    <property type="match status" value="1"/>
</dbReference>
<dbReference type="VEuPathDB" id="PiroplasmaDB:BEWA_001780"/>
<keyword evidence="4" id="KW-0645">Protease</keyword>
<dbReference type="GO" id="GO:0005634">
    <property type="term" value="C:nucleus"/>
    <property type="evidence" value="ECO:0007669"/>
    <property type="project" value="UniProtKB-SubCell"/>
</dbReference>
<dbReference type="OrthoDB" id="10063692at2759"/>
<keyword evidence="6" id="KW-0378">Hydrolase</keyword>
<dbReference type="Proteomes" id="UP000031512">
    <property type="component" value="Chromosome 3"/>
</dbReference>
<evidence type="ECO:0000256" key="4">
    <source>
        <dbReference type="ARBA" id="ARBA00022670"/>
    </source>
</evidence>
<dbReference type="GO" id="GO:0004843">
    <property type="term" value="F:cysteine-type deubiquitinase activity"/>
    <property type="evidence" value="ECO:0007669"/>
    <property type="project" value="UniProtKB-EC"/>
</dbReference>
<gene>
    <name evidence="12" type="ORF">BEWA_001780</name>
</gene>
<accession>L0B0I1</accession>
<evidence type="ECO:0000256" key="3">
    <source>
        <dbReference type="ARBA" id="ARBA00012759"/>
    </source>
</evidence>
<keyword evidence="8" id="KW-0805">Transcription regulation</keyword>
<evidence type="ECO:0000259" key="11">
    <source>
        <dbReference type="PROSITE" id="PS50033"/>
    </source>
</evidence>
<dbReference type="GeneID" id="15805471"/>
<dbReference type="SMART" id="SM01246">
    <property type="entry name" value="Josephin"/>
    <property type="match status" value="1"/>
</dbReference>
<evidence type="ECO:0000256" key="6">
    <source>
        <dbReference type="ARBA" id="ARBA00022801"/>
    </source>
</evidence>
<evidence type="ECO:0000256" key="5">
    <source>
        <dbReference type="ARBA" id="ARBA00022786"/>
    </source>
</evidence>
<dbReference type="InterPro" id="IPR006155">
    <property type="entry name" value="Josephin"/>
</dbReference>
<evidence type="ECO:0000256" key="10">
    <source>
        <dbReference type="ARBA" id="ARBA00023242"/>
    </source>
</evidence>
<evidence type="ECO:0000256" key="8">
    <source>
        <dbReference type="ARBA" id="ARBA00023015"/>
    </source>
</evidence>
<keyword evidence="10" id="KW-0539">Nucleus</keyword>
<evidence type="ECO:0000256" key="1">
    <source>
        <dbReference type="ARBA" id="ARBA00000707"/>
    </source>
</evidence>